<accession>A0A9N9DJ82</accession>
<keyword evidence="3" id="KW-1185">Reference proteome</keyword>
<dbReference type="EMBL" id="CAJVPJ010003653">
    <property type="protein sequence ID" value="CAG8642992.1"/>
    <property type="molecule type" value="Genomic_DNA"/>
</dbReference>
<evidence type="ECO:0000259" key="1">
    <source>
        <dbReference type="Pfam" id="PF01936"/>
    </source>
</evidence>
<name>A0A9N9DJ82_9GLOM</name>
<dbReference type="Proteomes" id="UP000789572">
    <property type="component" value="Unassembled WGS sequence"/>
</dbReference>
<comment type="caution">
    <text evidence="2">The sequence shown here is derived from an EMBL/GenBank/DDBJ whole genome shotgun (WGS) entry which is preliminary data.</text>
</comment>
<gene>
    <name evidence="2" type="ORF">POCULU_LOCUS9523</name>
</gene>
<dbReference type="InterPro" id="IPR021139">
    <property type="entry name" value="NYN"/>
</dbReference>
<feature type="non-terminal residue" evidence="2">
    <location>
        <position position="1"/>
    </location>
</feature>
<evidence type="ECO:0000313" key="2">
    <source>
        <dbReference type="EMBL" id="CAG8642992.1"/>
    </source>
</evidence>
<dbReference type="AlphaFoldDB" id="A0A9N9DJ82"/>
<dbReference type="Gene3D" id="1.10.150.50">
    <property type="entry name" value="Transcription Factor, Ets-1"/>
    <property type="match status" value="1"/>
</dbReference>
<sequence length="325" mass="37010">MRFLVYGNRTGLNKALTRKNGYWLTNLSNRKLLKCLQRQTRNLSQDTKTERSFPSVEEIKKYSPEQLLSFLKSGDLYLTNNDIEMIEKNDIAGEDFLLLKEDDLYRIGLPIAPAKRMIQLIEKVSKTSVMDKPITNLVHLFIDNSNIWIEGKYTVGNLERLGTFDSDRNSYCFKQLQIDHGRLLTTVQCGRKLGSAPLVIGSCPSPNDSLWARVRDQGFKVNIFDGDIGSHREKKIKLVLPATETIMSSDPGVLVLIAGDRDYRPLVKQAQKLNWTAETWFWSSGTSRLLKSDTIFRSLNNCYRTFSYGLGPDLTGKNDVLEVTD</sequence>
<dbReference type="InterPro" id="IPR013761">
    <property type="entry name" value="SAM/pointed_sf"/>
</dbReference>
<feature type="domain" description="NYN" evidence="1">
    <location>
        <begin position="178"/>
        <end position="286"/>
    </location>
</feature>
<dbReference type="OrthoDB" id="2419124at2759"/>
<protein>
    <submittedName>
        <fullName evidence="2">3920_t:CDS:1</fullName>
    </submittedName>
</protein>
<dbReference type="Pfam" id="PF01936">
    <property type="entry name" value="NYN"/>
    <property type="match status" value="1"/>
</dbReference>
<dbReference type="GO" id="GO:0004540">
    <property type="term" value="F:RNA nuclease activity"/>
    <property type="evidence" value="ECO:0007669"/>
    <property type="project" value="InterPro"/>
</dbReference>
<reference evidence="2" key="1">
    <citation type="submission" date="2021-06" db="EMBL/GenBank/DDBJ databases">
        <authorList>
            <person name="Kallberg Y."/>
            <person name="Tangrot J."/>
            <person name="Rosling A."/>
        </authorList>
    </citation>
    <scope>NUCLEOTIDE SEQUENCE</scope>
    <source>
        <strain evidence="2">IA702</strain>
    </source>
</reference>
<proteinExistence type="predicted"/>
<organism evidence="2 3">
    <name type="scientific">Paraglomus occultum</name>
    <dbReference type="NCBI Taxonomy" id="144539"/>
    <lineage>
        <taxon>Eukaryota</taxon>
        <taxon>Fungi</taxon>
        <taxon>Fungi incertae sedis</taxon>
        <taxon>Mucoromycota</taxon>
        <taxon>Glomeromycotina</taxon>
        <taxon>Glomeromycetes</taxon>
        <taxon>Paraglomerales</taxon>
        <taxon>Paraglomeraceae</taxon>
        <taxon>Paraglomus</taxon>
    </lineage>
</organism>
<evidence type="ECO:0000313" key="3">
    <source>
        <dbReference type="Proteomes" id="UP000789572"/>
    </source>
</evidence>
<dbReference type="Gene3D" id="3.40.50.1010">
    <property type="entry name" value="5'-nuclease"/>
    <property type="match status" value="1"/>
</dbReference>